<dbReference type="InterPro" id="IPR003593">
    <property type="entry name" value="AAA+_ATPase"/>
</dbReference>
<dbReference type="PANTHER" id="PTHR45900:SF4">
    <property type="entry name" value="DNA REPAIR PROTEIN RECA HOMOLOG 2, MITOCHONDRIAL"/>
    <property type="match status" value="1"/>
</dbReference>
<reference evidence="10" key="2">
    <citation type="submission" date="2023-04" db="EMBL/GenBank/DDBJ databases">
        <authorList>
            <person name="Bruccoleri R.E."/>
            <person name="Oakeley E.J."/>
            <person name="Faust A.-M."/>
            <person name="Dessus-Babus S."/>
            <person name="Altorfer M."/>
            <person name="Burckhardt D."/>
            <person name="Oertli M."/>
            <person name="Naumann U."/>
            <person name="Petersen F."/>
            <person name="Wong J."/>
        </authorList>
    </citation>
    <scope>NUCLEOTIDE SEQUENCE</scope>
    <source>
        <strain evidence="10">GSM-AAB239-AS_SAM_17_03QT</strain>
        <tissue evidence="10">Leaf</tissue>
    </source>
</reference>
<evidence type="ECO:0000256" key="7">
    <source>
        <dbReference type="RuleBase" id="RU004527"/>
    </source>
</evidence>
<keyword evidence="3 6" id="KW-0067">ATP-binding</keyword>
<evidence type="ECO:0000256" key="5">
    <source>
        <dbReference type="ARBA" id="ARBA00023172"/>
    </source>
</evidence>
<dbReference type="Proteomes" id="UP001140949">
    <property type="component" value="Unassembled WGS sequence"/>
</dbReference>
<dbReference type="GO" id="GO:0006310">
    <property type="term" value="P:DNA recombination"/>
    <property type="evidence" value="ECO:0007669"/>
    <property type="project" value="UniProtKB-KW"/>
</dbReference>
<dbReference type="Gene3D" id="3.40.50.300">
    <property type="entry name" value="P-loop containing nucleotide triphosphate hydrolases"/>
    <property type="match status" value="1"/>
</dbReference>
<dbReference type="SMART" id="SM00382">
    <property type="entry name" value="AAA"/>
    <property type="match status" value="1"/>
</dbReference>
<proteinExistence type="inferred from homology"/>
<dbReference type="CDD" id="cd00983">
    <property type="entry name" value="RecA"/>
    <property type="match status" value="1"/>
</dbReference>
<accession>A0AAX6DRR5</accession>
<dbReference type="Pfam" id="PF00154">
    <property type="entry name" value="RecA_N"/>
    <property type="match status" value="1"/>
</dbReference>
<keyword evidence="7" id="KW-0227">DNA damage</keyword>
<dbReference type="InterPro" id="IPR049428">
    <property type="entry name" value="RecA-like_N"/>
</dbReference>
<evidence type="ECO:0000256" key="6">
    <source>
        <dbReference type="RuleBase" id="RU003422"/>
    </source>
</evidence>
<dbReference type="InterPro" id="IPR020588">
    <property type="entry name" value="RecA_ATP-bd"/>
</dbReference>
<dbReference type="EMBL" id="JANAVB010042420">
    <property type="protein sequence ID" value="KAJ6794359.1"/>
    <property type="molecule type" value="Genomic_DNA"/>
</dbReference>
<evidence type="ECO:0000256" key="2">
    <source>
        <dbReference type="ARBA" id="ARBA00022741"/>
    </source>
</evidence>
<dbReference type="InterPro" id="IPR027417">
    <property type="entry name" value="P-loop_NTPase"/>
</dbReference>
<organism evidence="10 11">
    <name type="scientific">Iris pallida</name>
    <name type="common">Sweet iris</name>
    <dbReference type="NCBI Taxonomy" id="29817"/>
    <lineage>
        <taxon>Eukaryota</taxon>
        <taxon>Viridiplantae</taxon>
        <taxon>Streptophyta</taxon>
        <taxon>Embryophyta</taxon>
        <taxon>Tracheophyta</taxon>
        <taxon>Spermatophyta</taxon>
        <taxon>Magnoliopsida</taxon>
        <taxon>Liliopsida</taxon>
        <taxon>Asparagales</taxon>
        <taxon>Iridaceae</taxon>
        <taxon>Iridoideae</taxon>
        <taxon>Irideae</taxon>
        <taxon>Iris</taxon>
    </lineage>
</organism>
<comment type="caution">
    <text evidence="10">The sequence shown here is derived from an EMBL/GenBank/DDBJ whole genome shotgun (WGS) entry which is preliminary data.</text>
</comment>
<dbReference type="PROSITE" id="PS50163">
    <property type="entry name" value="RECA_3"/>
    <property type="match status" value="1"/>
</dbReference>
<evidence type="ECO:0000256" key="1">
    <source>
        <dbReference type="ARBA" id="ARBA00009391"/>
    </source>
</evidence>
<gene>
    <name evidence="10" type="ORF">M6B38_232125</name>
</gene>
<evidence type="ECO:0000313" key="11">
    <source>
        <dbReference type="Proteomes" id="UP001140949"/>
    </source>
</evidence>
<dbReference type="GO" id="GO:0003697">
    <property type="term" value="F:single-stranded DNA binding"/>
    <property type="evidence" value="ECO:0007669"/>
    <property type="project" value="InterPro"/>
</dbReference>
<evidence type="ECO:0000256" key="3">
    <source>
        <dbReference type="ARBA" id="ARBA00022840"/>
    </source>
</evidence>
<dbReference type="AlphaFoldDB" id="A0AAX6DRR5"/>
<dbReference type="GO" id="GO:0005524">
    <property type="term" value="F:ATP binding"/>
    <property type="evidence" value="ECO:0007669"/>
    <property type="project" value="UniProtKB-KW"/>
</dbReference>
<protein>
    <submittedName>
        <fullName evidence="10">DNA repair protein recA-like protein 2, mitochondrial isoform X1</fullName>
    </submittedName>
</protein>
<keyword evidence="11" id="KW-1185">Reference proteome</keyword>
<dbReference type="InterPro" id="IPR013765">
    <property type="entry name" value="DNA_recomb/repair_RecA"/>
</dbReference>
<dbReference type="PANTHER" id="PTHR45900">
    <property type="entry name" value="RECA"/>
    <property type="match status" value="1"/>
</dbReference>
<evidence type="ECO:0000256" key="4">
    <source>
        <dbReference type="ARBA" id="ARBA00023125"/>
    </source>
</evidence>
<dbReference type="GO" id="GO:0006281">
    <property type="term" value="P:DNA repair"/>
    <property type="evidence" value="ECO:0007669"/>
    <property type="project" value="InterPro"/>
</dbReference>
<dbReference type="InterPro" id="IPR020584">
    <property type="entry name" value="DNA_recomb/repair_RecA_CS"/>
</dbReference>
<comment type="similarity">
    <text evidence="1 6">Belongs to the RecA family.</text>
</comment>
<dbReference type="InterPro" id="IPR020587">
    <property type="entry name" value="RecA_monomer-monomer_interface"/>
</dbReference>
<reference evidence="10" key="1">
    <citation type="journal article" date="2023" name="GigaByte">
        <title>Genome assembly of the bearded iris, Iris pallida Lam.</title>
        <authorList>
            <person name="Bruccoleri R.E."/>
            <person name="Oakeley E.J."/>
            <person name="Faust A.M.E."/>
            <person name="Altorfer M."/>
            <person name="Dessus-Babus S."/>
            <person name="Burckhardt D."/>
            <person name="Oertli M."/>
            <person name="Naumann U."/>
            <person name="Petersen F."/>
            <person name="Wong J."/>
        </authorList>
    </citation>
    <scope>NUCLEOTIDE SEQUENCE</scope>
    <source>
        <strain evidence="10">GSM-AAB239-AS_SAM_17_03QT</strain>
    </source>
</reference>
<sequence length="332" mass="36608">MMKKEASLHHALGQLAGDFDRESNLSLCRFFRTRYALAISTGSLMLDLALGIGGLPKGRIVEIYGREASGKTTLALHVVKEAQKLGGYCAYLDVENALDSLYAEQMGVKTEDLLIAHPNSAESSLGIVNTLINSGSLDVIVVDSVAALVPQCEIDGVININSKDVQSRLITQALHKIHYSLSRSQTLVIFVNHVRTNLRSSGGLGQENVVACGGKALKFYSAVRMKLLRRDLLHNEDKVTGIGISVQVMKNKLAPPLKMASLDIEFGRGVRWEVEVLEMACKHGLVMREGNGYWIKGDFFQSQTEAEEYLLEYNNVADELVSLLRDQLFRLN</sequence>
<keyword evidence="5 7" id="KW-0233">DNA recombination</keyword>
<evidence type="ECO:0000259" key="8">
    <source>
        <dbReference type="PROSITE" id="PS50162"/>
    </source>
</evidence>
<keyword evidence="2 6" id="KW-0547">Nucleotide-binding</keyword>
<dbReference type="PRINTS" id="PR00142">
    <property type="entry name" value="RECA"/>
</dbReference>
<dbReference type="SUPFAM" id="SSF52540">
    <property type="entry name" value="P-loop containing nucleoside triphosphate hydrolases"/>
    <property type="match status" value="1"/>
</dbReference>
<evidence type="ECO:0000313" key="10">
    <source>
        <dbReference type="EMBL" id="KAJ6794359.1"/>
    </source>
</evidence>
<evidence type="ECO:0000259" key="9">
    <source>
        <dbReference type="PROSITE" id="PS50163"/>
    </source>
</evidence>
<dbReference type="PROSITE" id="PS50162">
    <property type="entry name" value="RECA_2"/>
    <property type="match status" value="1"/>
</dbReference>
<dbReference type="GO" id="GO:0140664">
    <property type="term" value="F:ATP-dependent DNA damage sensor activity"/>
    <property type="evidence" value="ECO:0007669"/>
    <property type="project" value="InterPro"/>
</dbReference>
<dbReference type="PROSITE" id="PS00321">
    <property type="entry name" value="RECA_1"/>
    <property type="match status" value="1"/>
</dbReference>
<feature type="domain" description="RecA family profile 2" evidence="9">
    <location>
        <begin position="213"/>
        <end position="275"/>
    </location>
</feature>
<feature type="domain" description="RecA family profile 1" evidence="8">
    <location>
        <begin position="35"/>
        <end position="194"/>
    </location>
</feature>
<keyword evidence="4 7" id="KW-0238">DNA-binding</keyword>
<name>A0AAX6DRR5_IRIPA</name>